<keyword evidence="1" id="KW-0863">Zinc-finger</keyword>
<dbReference type="GO" id="GO:0008270">
    <property type="term" value="F:zinc ion binding"/>
    <property type="evidence" value="ECO:0007669"/>
    <property type="project" value="UniProtKB-KW"/>
</dbReference>
<feature type="domain" description="SWIM-type" evidence="3">
    <location>
        <begin position="223"/>
        <end position="255"/>
    </location>
</feature>
<sequence length="358" mass="41285">MAGVDPVVITDGEFVISIEFSSREIVIAAIKDYTIRWGVNYRVCESEPITFYAKCVQYGTNCNWLIRASLIKRKFCWVIRRYNGSHTCSRITISQDYAKINSDMIVEYARLYERGELTLNGSIGSHVSNMLWSSIMDTAGVLKGARNLPITSLVKTTFYRLNELFTRKRAEVETRLNAGHVFSEYAINKLQLNQEAAGNIQVNMFDRQNEVFEVHEMPRGLEYAVNLHQRHCDCGEFQTYRIPCHHVFACSANQRLDWQQYVHDIYRMEEIKKVYRARFKPLGNPATWPMYQGPRHIPNPHLKQVSKGRPKITRFLNEMDMRDLRGPRRCRLCGVQGHSRSRCPHRAGSSASGGAHNS</sequence>
<evidence type="ECO:0000259" key="3">
    <source>
        <dbReference type="PROSITE" id="PS50966"/>
    </source>
</evidence>
<feature type="region of interest" description="Disordered" evidence="2">
    <location>
        <begin position="338"/>
        <end position="358"/>
    </location>
</feature>
<evidence type="ECO:0000313" key="5">
    <source>
        <dbReference type="Proteomes" id="UP000289738"/>
    </source>
</evidence>
<protein>
    <recommendedName>
        <fullName evidence="3">SWIM-type domain-containing protein</fullName>
    </recommendedName>
</protein>
<keyword evidence="5" id="KW-1185">Reference proteome</keyword>
<organism evidence="4 5">
    <name type="scientific">Arachis hypogaea</name>
    <name type="common">Peanut</name>
    <dbReference type="NCBI Taxonomy" id="3818"/>
    <lineage>
        <taxon>Eukaryota</taxon>
        <taxon>Viridiplantae</taxon>
        <taxon>Streptophyta</taxon>
        <taxon>Embryophyta</taxon>
        <taxon>Tracheophyta</taxon>
        <taxon>Spermatophyta</taxon>
        <taxon>Magnoliopsida</taxon>
        <taxon>eudicotyledons</taxon>
        <taxon>Gunneridae</taxon>
        <taxon>Pentapetalae</taxon>
        <taxon>rosids</taxon>
        <taxon>fabids</taxon>
        <taxon>Fabales</taxon>
        <taxon>Fabaceae</taxon>
        <taxon>Papilionoideae</taxon>
        <taxon>50 kb inversion clade</taxon>
        <taxon>dalbergioids sensu lato</taxon>
        <taxon>Dalbergieae</taxon>
        <taxon>Pterocarpus clade</taxon>
        <taxon>Arachis</taxon>
    </lineage>
</organism>
<evidence type="ECO:0000256" key="2">
    <source>
        <dbReference type="SAM" id="MobiDB-lite"/>
    </source>
</evidence>
<evidence type="ECO:0000313" key="4">
    <source>
        <dbReference type="EMBL" id="RYR32085.1"/>
    </source>
</evidence>
<dbReference type="Pfam" id="PF04434">
    <property type="entry name" value="SWIM"/>
    <property type="match status" value="1"/>
</dbReference>
<keyword evidence="1" id="KW-0862">Zinc</keyword>
<dbReference type="AlphaFoldDB" id="A0A445B065"/>
<accession>A0A445B065</accession>
<proteinExistence type="predicted"/>
<dbReference type="PANTHER" id="PTHR31973">
    <property type="entry name" value="POLYPROTEIN, PUTATIVE-RELATED"/>
    <property type="match status" value="1"/>
</dbReference>
<name>A0A445B065_ARAHY</name>
<evidence type="ECO:0000256" key="1">
    <source>
        <dbReference type="PROSITE-ProRule" id="PRU00325"/>
    </source>
</evidence>
<feature type="compositionally biased region" description="Low complexity" evidence="2">
    <location>
        <begin position="347"/>
        <end position="358"/>
    </location>
</feature>
<dbReference type="Proteomes" id="UP000289738">
    <property type="component" value="Chromosome B01"/>
</dbReference>
<dbReference type="PANTHER" id="PTHR31973:SF195">
    <property type="entry name" value="MUDR FAMILY TRANSPOSASE"/>
    <property type="match status" value="1"/>
</dbReference>
<dbReference type="InterPro" id="IPR007527">
    <property type="entry name" value="Znf_SWIM"/>
</dbReference>
<dbReference type="PROSITE" id="PS50966">
    <property type="entry name" value="ZF_SWIM"/>
    <property type="match status" value="1"/>
</dbReference>
<gene>
    <name evidence="4" type="ORF">Ahy_B01g057083</name>
</gene>
<keyword evidence="1" id="KW-0479">Metal-binding</keyword>
<reference evidence="4 5" key="1">
    <citation type="submission" date="2019-01" db="EMBL/GenBank/DDBJ databases">
        <title>Sequencing of cultivated peanut Arachis hypogaea provides insights into genome evolution and oil improvement.</title>
        <authorList>
            <person name="Chen X."/>
        </authorList>
    </citation>
    <scope>NUCLEOTIDE SEQUENCE [LARGE SCALE GENOMIC DNA]</scope>
    <source>
        <strain evidence="5">cv. Fuhuasheng</strain>
        <tissue evidence="4">Leaves</tissue>
    </source>
</reference>
<dbReference type="EMBL" id="SDMP01000011">
    <property type="protein sequence ID" value="RYR32085.1"/>
    <property type="molecule type" value="Genomic_DNA"/>
</dbReference>
<comment type="caution">
    <text evidence="4">The sequence shown here is derived from an EMBL/GenBank/DDBJ whole genome shotgun (WGS) entry which is preliminary data.</text>
</comment>
<dbReference type="STRING" id="3818.A0A445B065"/>